<feature type="domain" description="Luciferase-like" evidence="3">
    <location>
        <begin position="15"/>
        <end position="302"/>
    </location>
</feature>
<dbReference type="InterPro" id="IPR022290">
    <property type="entry name" value="LLM_Atu2307-like"/>
</dbReference>
<dbReference type="Gene3D" id="3.20.20.30">
    <property type="entry name" value="Luciferase-like domain"/>
    <property type="match status" value="1"/>
</dbReference>
<dbReference type="RefSeq" id="WP_114589889.1">
    <property type="nucleotide sequence ID" value="NZ_CP031165.1"/>
</dbReference>
<gene>
    <name evidence="4" type="ORF">DVS28_a0320</name>
</gene>
<dbReference type="OrthoDB" id="9776438at2"/>
<dbReference type="SUPFAM" id="SSF51679">
    <property type="entry name" value="Bacterial luciferase-like"/>
    <property type="match status" value="1"/>
</dbReference>
<dbReference type="NCBIfam" id="TIGR03858">
    <property type="entry name" value="LLM_2I7G"/>
    <property type="match status" value="1"/>
</dbReference>
<sequence length="349" mass="37797">MESRIELGVDTFGDVTVDASGNRLHPAAVIRNVVDEAVLAEEVGLDFIGIGEHHRDDFAVSSPEVVLAAIAGRTERIKLGSAVTVLSSDDPVRVFQRFSTLDAVSNGRAEVILGRGSFTESFPLFGLDLHDYERLFEEKLDLFARLLEEGPVTWQGTVRAGLDEQVVWPPTEGGLKAWVGVGGSPESVVRAARYGLPLMLAIIGGSPVRFTPLVDLYHRALDQLGKDRQPIGAHLPGHIAETDQQALDELWPHHRAMHARIGAERGWPPMTRDQYEAAAGPEGPLMAGSPETVAAKLVEVARDLSLDRIDLKLSAGTLPHEAMMRSIELYGREVAPRVHAALAEDVAVG</sequence>
<proteinExistence type="predicted"/>
<evidence type="ECO:0000259" key="3">
    <source>
        <dbReference type="Pfam" id="PF00296"/>
    </source>
</evidence>
<keyword evidence="1" id="KW-0560">Oxidoreductase</keyword>
<evidence type="ECO:0000313" key="4">
    <source>
        <dbReference type="EMBL" id="AXV05027.1"/>
    </source>
</evidence>
<evidence type="ECO:0000256" key="1">
    <source>
        <dbReference type="ARBA" id="ARBA00023002"/>
    </source>
</evidence>
<dbReference type="InterPro" id="IPR050766">
    <property type="entry name" value="Bact_Lucif_Oxidored"/>
</dbReference>
<dbReference type="Proteomes" id="UP000264006">
    <property type="component" value="Chromosome"/>
</dbReference>
<dbReference type="PANTHER" id="PTHR30137">
    <property type="entry name" value="LUCIFERASE-LIKE MONOOXYGENASE"/>
    <property type="match status" value="1"/>
</dbReference>
<dbReference type="Pfam" id="PF00296">
    <property type="entry name" value="Bac_luciferase"/>
    <property type="match status" value="1"/>
</dbReference>
<evidence type="ECO:0000256" key="2">
    <source>
        <dbReference type="ARBA" id="ARBA00023033"/>
    </source>
</evidence>
<dbReference type="InterPro" id="IPR036661">
    <property type="entry name" value="Luciferase-like_sf"/>
</dbReference>
<dbReference type="AlphaFoldDB" id="A0A346XS30"/>
<dbReference type="GO" id="GO:0005829">
    <property type="term" value="C:cytosol"/>
    <property type="evidence" value="ECO:0007669"/>
    <property type="project" value="TreeGrafter"/>
</dbReference>
<protein>
    <submittedName>
        <fullName evidence="4">Putative oxidoreductase protein</fullName>
    </submittedName>
</protein>
<dbReference type="PANTHER" id="PTHR30137:SF8">
    <property type="entry name" value="BLR5498 PROTEIN"/>
    <property type="match status" value="1"/>
</dbReference>
<accession>A0A346XS30</accession>
<dbReference type="EMBL" id="CP031165">
    <property type="protein sequence ID" value="AXV05027.1"/>
    <property type="molecule type" value="Genomic_DNA"/>
</dbReference>
<evidence type="ECO:0000313" key="5">
    <source>
        <dbReference type="Proteomes" id="UP000264006"/>
    </source>
</evidence>
<dbReference type="GO" id="GO:0004497">
    <property type="term" value="F:monooxygenase activity"/>
    <property type="evidence" value="ECO:0007669"/>
    <property type="project" value="UniProtKB-KW"/>
</dbReference>
<organism evidence="4 5">
    <name type="scientific">Euzebya pacifica</name>
    <dbReference type="NCBI Taxonomy" id="1608957"/>
    <lineage>
        <taxon>Bacteria</taxon>
        <taxon>Bacillati</taxon>
        <taxon>Actinomycetota</taxon>
        <taxon>Nitriliruptoria</taxon>
        <taxon>Euzebyales</taxon>
    </lineage>
</organism>
<keyword evidence="2" id="KW-0503">Monooxygenase</keyword>
<dbReference type="GO" id="GO:0016705">
    <property type="term" value="F:oxidoreductase activity, acting on paired donors, with incorporation or reduction of molecular oxygen"/>
    <property type="evidence" value="ECO:0007669"/>
    <property type="project" value="InterPro"/>
</dbReference>
<name>A0A346XS30_9ACTN</name>
<dbReference type="KEGG" id="euz:DVS28_a0320"/>
<dbReference type="InterPro" id="IPR011251">
    <property type="entry name" value="Luciferase-like_dom"/>
</dbReference>
<reference evidence="4 5" key="1">
    <citation type="submission" date="2018-09" db="EMBL/GenBank/DDBJ databases">
        <title>Complete genome sequence of Euzebya sp. DY32-46 isolated from seawater of Pacific Ocean.</title>
        <authorList>
            <person name="Xu L."/>
            <person name="Wu Y.-H."/>
            <person name="Xu X.-W."/>
        </authorList>
    </citation>
    <scope>NUCLEOTIDE SEQUENCE [LARGE SCALE GENOMIC DNA]</scope>
    <source>
        <strain evidence="4 5">DY32-46</strain>
    </source>
</reference>
<keyword evidence="5" id="KW-1185">Reference proteome</keyword>